<protein>
    <submittedName>
        <fullName evidence="1">Uncharacterized protein</fullName>
    </submittedName>
</protein>
<gene>
    <name evidence="1" type="ORF">CINC_LOCUS12850</name>
</gene>
<organism evidence="1 2">
    <name type="scientific">Chrysodeixis includens</name>
    <name type="common">Soybean looper</name>
    <name type="synonym">Pseudoplusia includens</name>
    <dbReference type="NCBI Taxonomy" id="689277"/>
    <lineage>
        <taxon>Eukaryota</taxon>
        <taxon>Metazoa</taxon>
        <taxon>Ecdysozoa</taxon>
        <taxon>Arthropoda</taxon>
        <taxon>Hexapoda</taxon>
        <taxon>Insecta</taxon>
        <taxon>Pterygota</taxon>
        <taxon>Neoptera</taxon>
        <taxon>Endopterygota</taxon>
        <taxon>Lepidoptera</taxon>
        <taxon>Glossata</taxon>
        <taxon>Ditrysia</taxon>
        <taxon>Noctuoidea</taxon>
        <taxon>Noctuidae</taxon>
        <taxon>Plusiinae</taxon>
        <taxon>Chrysodeixis</taxon>
    </lineage>
</organism>
<name>A0A9N8L315_CHRIL</name>
<dbReference type="EMBL" id="LR824012">
    <property type="protein sequence ID" value="CAD0198578.1"/>
    <property type="molecule type" value="Genomic_DNA"/>
</dbReference>
<accession>A0A9N8L315</accession>
<reference evidence="1" key="1">
    <citation type="submission" date="2021-12" db="EMBL/GenBank/DDBJ databases">
        <authorList>
            <person name="King R."/>
        </authorList>
    </citation>
    <scope>NUCLEOTIDE SEQUENCE</scope>
</reference>
<proteinExistence type="predicted"/>
<evidence type="ECO:0000313" key="2">
    <source>
        <dbReference type="Proteomes" id="UP001154114"/>
    </source>
</evidence>
<dbReference type="Proteomes" id="UP001154114">
    <property type="component" value="Chromosome 9"/>
</dbReference>
<sequence>MEGFSFPQCSEAVFKTHSVMSQVSSYILQGIILSYLLMKKMETNCFTYPLLIRRNYTFYCVFAFQKCLHSIIKNPNWLINFFFSHTRSDRILFFLEMHPKC</sequence>
<dbReference type="AlphaFoldDB" id="A0A9N8L315"/>
<evidence type="ECO:0000313" key="1">
    <source>
        <dbReference type="EMBL" id="CAD0198578.1"/>
    </source>
</evidence>
<keyword evidence="2" id="KW-1185">Reference proteome</keyword>